<evidence type="ECO:0000256" key="4">
    <source>
        <dbReference type="SAM" id="Phobius"/>
    </source>
</evidence>
<dbReference type="Gene3D" id="2.90.10.30">
    <property type="match status" value="1"/>
</dbReference>
<sequence length="484" mass="54694">MKTPTELTRPIHSLLIIFLLLLLYMHFQVKAQELHKGFSATPDSSSKSFQPLLTDSSNNFSLGFLRVNRSQLTLAILHLPSSEPTWFVNTTRNLEWSKNNKLLFNGSLVLSNSHEGVLWSTQSANGNTLLLHNNSNLQILDSDSVITWQSFDHPTNTLVQNQNFTSEMSLVSSNGQFEMKLGDNFIGLYSTFEQDSKQIYWKHTAMQAKAEIVQGNGPLYSQISLHGYLGTYQTENAPVDVLPFDSFQRPVTGIRRLKLESDGNLQAYYWNGMSWLLDFKAISEECELPSSCGSYGLCKPGKNCECLNNKTEYNHSSGEECFSSQTGNFCEEKEEGFWVLRRNGVDLPYKELMEFEQMDSLDACEDSCEKNCSCWGSVFNNVTGYCYKIDYPIQSLVSVGDENKIGYFKVRTVVEKKRHVGYVIGIGILVCAVLMFFAVAGFGALRIWNRRTRVNWFVHDDGISPGPYRDLGSGSFRSVELCKS</sequence>
<dbReference type="Pfam" id="PF00954">
    <property type="entry name" value="S_locus_glycop"/>
    <property type="match status" value="1"/>
</dbReference>
<keyword evidence="4" id="KW-1133">Transmembrane helix</keyword>
<evidence type="ECO:0000313" key="7">
    <source>
        <dbReference type="EMBL" id="KAF9591137.1"/>
    </source>
</evidence>
<dbReference type="PROSITE" id="PS50948">
    <property type="entry name" value="PAN"/>
    <property type="match status" value="1"/>
</dbReference>
<evidence type="ECO:0000256" key="3">
    <source>
        <dbReference type="ARBA" id="ARBA00023157"/>
    </source>
</evidence>
<dbReference type="Pfam" id="PF08276">
    <property type="entry name" value="PAN_2"/>
    <property type="match status" value="1"/>
</dbReference>
<dbReference type="InterPro" id="IPR051343">
    <property type="entry name" value="G-type_lectin_kinases/EP1-like"/>
</dbReference>
<evidence type="ECO:0000259" key="6">
    <source>
        <dbReference type="PROSITE" id="PS50948"/>
    </source>
</evidence>
<proteinExistence type="predicted"/>
<dbReference type="InterPro" id="IPR036426">
    <property type="entry name" value="Bulb-type_lectin_dom_sf"/>
</dbReference>
<dbReference type="PIRSF" id="PIRSF002686">
    <property type="entry name" value="SLG"/>
    <property type="match status" value="1"/>
</dbReference>
<feature type="domain" description="Apple" evidence="6">
    <location>
        <begin position="330"/>
        <end position="412"/>
    </location>
</feature>
<dbReference type="PANTHER" id="PTHR47976">
    <property type="entry name" value="G-TYPE LECTIN S-RECEPTOR-LIKE SERINE/THREONINE-PROTEIN KINASE SD2-5"/>
    <property type="match status" value="1"/>
</dbReference>
<feature type="transmembrane region" description="Helical" evidence="4">
    <location>
        <begin position="420"/>
        <end position="445"/>
    </location>
</feature>
<dbReference type="InterPro" id="IPR000858">
    <property type="entry name" value="S_locus_glycoprot_dom"/>
</dbReference>
<dbReference type="SMART" id="SM00108">
    <property type="entry name" value="B_lectin"/>
    <property type="match status" value="1"/>
</dbReference>
<dbReference type="OrthoDB" id="590879at2759"/>
<evidence type="ECO:0000256" key="1">
    <source>
        <dbReference type="ARBA" id="ARBA00003061"/>
    </source>
</evidence>
<feature type="chain" id="PRO_5032541151" description="Apple domain-containing protein" evidence="5">
    <location>
        <begin position="32"/>
        <end position="484"/>
    </location>
</feature>
<keyword evidence="4" id="KW-0472">Membrane</keyword>
<dbReference type="Proteomes" id="UP000631114">
    <property type="component" value="Unassembled WGS sequence"/>
</dbReference>
<evidence type="ECO:0000256" key="2">
    <source>
        <dbReference type="ARBA" id="ARBA00022729"/>
    </source>
</evidence>
<keyword evidence="3" id="KW-1015">Disulfide bond</keyword>
<dbReference type="AlphaFoldDB" id="A0A835H3M2"/>
<reference evidence="7 8" key="1">
    <citation type="submission" date="2020-10" db="EMBL/GenBank/DDBJ databases">
        <title>The Coptis chinensis genome and diversification of protoberbering-type alkaloids.</title>
        <authorList>
            <person name="Wang B."/>
            <person name="Shu S."/>
            <person name="Song C."/>
            <person name="Liu Y."/>
        </authorList>
    </citation>
    <scope>NUCLEOTIDE SEQUENCE [LARGE SCALE GENOMIC DNA]</scope>
    <source>
        <strain evidence="7">HL-2020</strain>
        <tissue evidence="7">Leaf</tissue>
    </source>
</reference>
<dbReference type="InterPro" id="IPR003609">
    <property type="entry name" value="Pan_app"/>
</dbReference>
<evidence type="ECO:0000256" key="5">
    <source>
        <dbReference type="SAM" id="SignalP"/>
    </source>
</evidence>
<dbReference type="InterPro" id="IPR001480">
    <property type="entry name" value="Bulb-type_lectin_dom"/>
</dbReference>
<dbReference type="Pfam" id="PF01453">
    <property type="entry name" value="B_lectin"/>
    <property type="match status" value="1"/>
</dbReference>
<dbReference type="InterPro" id="IPR035446">
    <property type="entry name" value="SLSG/EP1"/>
</dbReference>
<comment type="function">
    <text evidence="1">Involved in sporophytic self-incompatibility system (the inability of flowering plants to achieve self-fertilization).</text>
</comment>
<gene>
    <name evidence="7" type="ORF">IFM89_002092</name>
</gene>
<name>A0A835H3M2_9MAGN</name>
<protein>
    <recommendedName>
        <fullName evidence="6">Apple domain-containing protein</fullName>
    </recommendedName>
</protein>
<keyword evidence="8" id="KW-1185">Reference proteome</keyword>
<comment type="caution">
    <text evidence="7">The sequence shown here is derived from an EMBL/GenBank/DDBJ whole genome shotgun (WGS) entry which is preliminary data.</text>
</comment>
<organism evidence="7 8">
    <name type="scientific">Coptis chinensis</name>
    <dbReference type="NCBI Taxonomy" id="261450"/>
    <lineage>
        <taxon>Eukaryota</taxon>
        <taxon>Viridiplantae</taxon>
        <taxon>Streptophyta</taxon>
        <taxon>Embryophyta</taxon>
        <taxon>Tracheophyta</taxon>
        <taxon>Spermatophyta</taxon>
        <taxon>Magnoliopsida</taxon>
        <taxon>Ranunculales</taxon>
        <taxon>Ranunculaceae</taxon>
        <taxon>Coptidoideae</taxon>
        <taxon>Coptis</taxon>
    </lineage>
</organism>
<evidence type="ECO:0000313" key="8">
    <source>
        <dbReference type="Proteomes" id="UP000631114"/>
    </source>
</evidence>
<keyword evidence="2 5" id="KW-0732">Signal</keyword>
<keyword evidence="4" id="KW-0812">Transmembrane</keyword>
<dbReference type="GO" id="GO:0048544">
    <property type="term" value="P:recognition of pollen"/>
    <property type="evidence" value="ECO:0007669"/>
    <property type="project" value="InterPro"/>
</dbReference>
<dbReference type="SUPFAM" id="SSF51110">
    <property type="entry name" value="alpha-D-mannose-specific plant lectins"/>
    <property type="match status" value="1"/>
</dbReference>
<accession>A0A835H3M2</accession>
<feature type="signal peptide" evidence="5">
    <location>
        <begin position="1"/>
        <end position="31"/>
    </location>
</feature>
<dbReference type="EMBL" id="JADFTS010000008">
    <property type="protein sequence ID" value="KAF9591137.1"/>
    <property type="molecule type" value="Genomic_DNA"/>
</dbReference>